<dbReference type="GO" id="GO:0003677">
    <property type="term" value="F:DNA binding"/>
    <property type="evidence" value="ECO:0007669"/>
    <property type="project" value="UniProtKB-KW"/>
</dbReference>
<keyword evidence="1" id="KW-0238">DNA-binding</keyword>
<gene>
    <name evidence="4" type="primary">LOC113471057</name>
</gene>
<dbReference type="AlphaFoldDB" id="A0A3Q0JFD1"/>
<dbReference type="PaxDb" id="121845-A0A3Q0JFD1"/>
<accession>A0A3Q0JFD1</accession>
<feature type="domain" description="HTH CENPB-type" evidence="2">
    <location>
        <begin position="1"/>
        <end position="53"/>
    </location>
</feature>
<dbReference type="RefSeq" id="XP_026685728.1">
    <property type="nucleotide sequence ID" value="XM_026829927.1"/>
</dbReference>
<protein>
    <submittedName>
        <fullName evidence="4">Uncharacterized protein LOC113471057</fullName>
    </submittedName>
</protein>
<organism evidence="3 4">
    <name type="scientific">Diaphorina citri</name>
    <name type="common">Asian citrus psyllid</name>
    <dbReference type="NCBI Taxonomy" id="121845"/>
    <lineage>
        <taxon>Eukaryota</taxon>
        <taxon>Metazoa</taxon>
        <taxon>Ecdysozoa</taxon>
        <taxon>Arthropoda</taxon>
        <taxon>Hexapoda</taxon>
        <taxon>Insecta</taxon>
        <taxon>Pterygota</taxon>
        <taxon>Neoptera</taxon>
        <taxon>Paraneoptera</taxon>
        <taxon>Hemiptera</taxon>
        <taxon>Sternorrhyncha</taxon>
        <taxon>Psylloidea</taxon>
        <taxon>Psyllidae</taxon>
        <taxon>Diaphorininae</taxon>
        <taxon>Diaphorina</taxon>
    </lineage>
</organism>
<evidence type="ECO:0000313" key="3">
    <source>
        <dbReference type="Proteomes" id="UP000079169"/>
    </source>
</evidence>
<name>A0A3Q0JFD1_DIACI</name>
<dbReference type="GeneID" id="113471057"/>
<dbReference type="PROSITE" id="PS51253">
    <property type="entry name" value="HTH_CENPB"/>
    <property type="match status" value="1"/>
</dbReference>
<dbReference type="InterPro" id="IPR006600">
    <property type="entry name" value="HTH_CenpB_DNA-bd_dom"/>
</dbReference>
<evidence type="ECO:0000313" key="4">
    <source>
        <dbReference type="RefSeq" id="XP_026685728.1"/>
    </source>
</evidence>
<evidence type="ECO:0000259" key="2">
    <source>
        <dbReference type="PROSITE" id="PS51253"/>
    </source>
</evidence>
<dbReference type="KEGG" id="dci:113471057"/>
<dbReference type="Proteomes" id="UP000079169">
    <property type="component" value="Unplaced"/>
</dbReference>
<evidence type="ECO:0000256" key="1">
    <source>
        <dbReference type="ARBA" id="ARBA00023125"/>
    </source>
</evidence>
<sequence>MNESGFPVTKEVLIDNVSKLVKKLNGPNPFNNGILGRTWYQNFMTRHPELSARTPQNLTQSRGNVSKENLKQWHGEIIQFLEQNDLMEAINDPIRVFNADEAACFLSPKGQKVLVRDNTVSGTK</sequence>
<proteinExistence type="predicted"/>
<reference evidence="4" key="1">
    <citation type="submission" date="2025-08" db="UniProtKB">
        <authorList>
            <consortium name="RefSeq"/>
        </authorList>
    </citation>
    <scope>IDENTIFICATION</scope>
</reference>
<keyword evidence="3" id="KW-1185">Reference proteome</keyword>